<sequence length="54" mass="6286">MTAIKNRSAKIHREKRLIINGQVHRNNWMSWPSHRAVIPGSPSTESTFQMKKKT</sequence>
<organism evidence="2">
    <name type="scientific">Anguilla anguilla</name>
    <name type="common">European freshwater eel</name>
    <name type="synonym">Muraena anguilla</name>
    <dbReference type="NCBI Taxonomy" id="7936"/>
    <lineage>
        <taxon>Eukaryota</taxon>
        <taxon>Metazoa</taxon>
        <taxon>Chordata</taxon>
        <taxon>Craniata</taxon>
        <taxon>Vertebrata</taxon>
        <taxon>Euteleostomi</taxon>
        <taxon>Actinopterygii</taxon>
        <taxon>Neopterygii</taxon>
        <taxon>Teleostei</taxon>
        <taxon>Anguilliformes</taxon>
        <taxon>Anguillidae</taxon>
        <taxon>Anguilla</taxon>
    </lineage>
</organism>
<feature type="compositionally biased region" description="Polar residues" evidence="1">
    <location>
        <begin position="41"/>
        <end position="54"/>
    </location>
</feature>
<proteinExistence type="predicted"/>
<reference evidence="2" key="1">
    <citation type="submission" date="2014-11" db="EMBL/GenBank/DDBJ databases">
        <authorList>
            <person name="Amaro Gonzalez C."/>
        </authorList>
    </citation>
    <scope>NUCLEOTIDE SEQUENCE</scope>
</reference>
<accession>A0A0E9WLW6</accession>
<evidence type="ECO:0000256" key="1">
    <source>
        <dbReference type="SAM" id="MobiDB-lite"/>
    </source>
</evidence>
<feature type="region of interest" description="Disordered" evidence="1">
    <location>
        <begin position="34"/>
        <end position="54"/>
    </location>
</feature>
<dbReference type="AlphaFoldDB" id="A0A0E9WLW6"/>
<name>A0A0E9WLW6_ANGAN</name>
<evidence type="ECO:0000313" key="2">
    <source>
        <dbReference type="EMBL" id="JAH90473.1"/>
    </source>
</evidence>
<protein>
    <submittedName>
        <fullName evidence="2">Uncharacterized protein</fullName>
    </submittedName>
</protein>
<dbReference type="EMBL" id="GBXM01018104">
    <property type="protein sequence ID" value="JAH90473.1"/>
    <property type="molecule type" value="Transcribed_RNA"/>
</dbReference>
<reference evidence="2" key="2">
    <citation type="journal article" date="2015" name="Fish Shellfish Immunol.">
        <title>Early steps in the European eel (Anguilla anguilla)-Vibrio vulnificus interaction in the gills: Role of the RtxA13 toxin.</title>
        <authorList>
            <person name="Callol A."/>
            <person name="Pajuelo D."/>
            <person name="Ebbesson L."/>
            <person name="Teles M."/>
            <person name="MacKenzie S."/>
            <person name="Amaro C."/>
        </authorList>
    </citation>
    <scope>NUCLEOTIDE SEQUENCE</scope>
</reference>